<name>A0A9K3KLA9_9STRA</name>
<accession>A0A9K3KLA9</accession>
<protein>
    <submittedName>
        <fullName evidence="1">Uncharacterized protein</fullName>
    </submittedName>
</protein>
<dbReference type="AlphaFoldDB" id="A0A9K3KLA9"/>
<evidence type="ECO:0000313" key="1">
    <source>
        <dbReference type="EMBL" id="KAG7345815.1"/>
    </source>
</evidence>
<evidence type="ECO:0000313" key="2">
    <source>
        <dbReference type="Proteomes" id="UP000693970"/>
    </source>
</evidence>
<dbReference type="Proteomes" id="UP000693970">
    <property type="component" value="Unassembled WGS sequence"/>
</dbReference>
<comment type="caution">
    <text evidence="1">The sequence shown here is derived from an EMBL/GenBank/DDBJ whole genome shotgun (WGS) entry which is preliminary data.</text>
</comment>
<reference evidence="1" key="1">
    <citation type="journal article" date="2021" name="Sci. Rep.">
        <title>Diploid genomic architecture of Nitzschia inconspicua, an elite biomass production diatom.</title>
        <authorList>
            <person name="Oliver A."/>
            <person name="Podell S."/>
            <person name="Pinowska A."/>
            <person name="Traller J.C."/>
            <person name="Smith S.R."/>
            <person name="McClure R."/>
            <person name="Beliaev A."/>
            <person name="Bohutskyi P."/>
            <person name="Hill E.A."/>
            <person name="Rabines A."/>
            <person name="Zheng H."/>
            <person name="Allen L.Z."/>
            <person name="Kuo A."/>
            <person name="Grigoriev I.V."/>
            <person name="Allen A.E."/>
            <person name="Hazlebeck D."/>
            <person name="Allen E.E."/>
        </authorList>
    </citation>
    <scope>NUCLEOTIDE SEQUENCE</scope>
    <source>
        <strain evidence="1">Hildebrandi</strain>
    </source>
</reference>
<dbReference type="EMBL" id="JAGRRH010000022">
    <property type="protein sequence ID" value="KAG7345815.1"/>
    <property type="molecule type" value="Genomic_DNA"/>
</dbReference>
<reference evidence="1" key="2">
    <citation type="submission" date="2021-04" db="EMBL/GenBank/DDBJ databases">
        <authorList>
            <person name="Podell S."/>
        </authorList>
    </citation>
    <scope>NUCLEOTIDE SEQUENCE</scope>
    <source>
        <strain evidence="1">Hildebrandi</strain>
    </source>
</reference>
<proteinExistence type="predicted"/>
<keyword evidence="2" id="KW-1185">Reference proteome</keyword>
<organism evidence="1 2">
    <name type="scientific">Nitzschia inconspicua</name>
    <dbReference type="NCBI Taxonomy" id="303405"/>
    <lineage>
        <taxon>Eukaryota</taxon>
        <taxon>Sar</taxon>
        <taxon>Stramenopiles</taxon>
        <taxon>Ochrophyta</taxon>
        <taxon>Bacillariophyta</taxon>
        <taxon>Bacillariophyceae</taxon>
        <taxon>Bacillariophycidae</taxon>
        <taxon>Bacillariales</taxon>
        <taxon>Bacillariaceae</taxon>
        <taxon>Nitzschia</taxon>
    </lineage>
</organism>
<sequence>MNCKLHPSKKAARTKSFMAATVLSIVHERGGQFVRKASKAEIVAYSGPKANSGETTTADEKYRLPIGMWLCQDMLPWKRPNSPLVIRNESCILSKSGLSLWRKSWKLPGAIWRRFKAAFQLVQLPRQDLLMSASSLLNGMAVAVPPSMHLLC</sequence>
<gene>
    <name evidence="1" type="ORF">IV203_033346</name>
</gene>